<evidence type="ECO:0000256" key="2">
    <source>
        <dbReference type="ARBA" id="ARBA00022980"/>
    </source>
</evidence>
<keyword evidence="3" id="KW-0687">Ribonucleoprotein</keyword>
<accession>A0A346KN97</accession>
<dbReference type="Pfam" id="PF00276">
    <property type="entry name" value="Ribosomal_L23"/>
    <property type="match status" value="1"/>
</dbReference>
<dbReference type="InterPro" id="IPR012677">
    <property type="entry name" value="Nucleotide-bd_a/b_plait_sf"/>
</dbReference>
<dbReference type="GO" id="GO:0005840">
    <property type="term" value="C:ribosome"/>
    <property type="evidence" value="ECO:0007669"/>
    <property type="project" value="UniProtKB-KW"/>
</dbReference>
<dbReference type="GO" id="GO:1990904">
    <property type="term" value="C:ribonucleoprotein complex"/>
    <property type="evidence" value="ECO:0007669"/>
    <property type="project" value="UniProtKB-KW"/>
</dbReference>
<sequence>MVKEICNINLLSILPKYCITSKSSTQENKYIYTFLVPSTMDKPLIKLYLTTLFNIKIKSLQIMNLKSRDKNKRLKKVLVRFNKELPKG</sequence>
<dbReference type="Gene3D" id="3.30.70.330">
    <property type="match status" value="1"/>
</dbReference>
<proteinExistence type="inferred from homology"/>
<dbReference type="GO" id="GO:0003735">
    <property type="term" value="F:structural constituent of ribosome"/>
    <property type="evidence" value="ECO:0007669"/>
    <property type="project" value="InterPro"/>
</dbReference>
<evidence type="ECO:0000256" key="1">
    <source>
        <dbReference type="ARBA" id="ARBA00006700"/>
    </source>
</evidence>
<protein>
    <submittedName>
        <fullName evidence="4">Rpl23</fullName>
    </submittedName>
</protein>
<dbReference type="InterPro" id="IPR012678">
    <property type="entry name" value="Ribosomal_uL23/eL15/eS24_sf"/>
</dbReference>
<keyword evidence="2" id="KW-0689">Ribosomal protein</keyword>
<dbReference type="InterPro" id="IPR013025">
    <property type="entry name" value="Ribosomal_uL23-like"/>
</dbReference>
<evidence type="ECO:0000313" key="4">
    <source>
        <dbReference type="EMBL" id="AXP85388.1"/>
    </source>
</evidence>
<name>A0A346KN97_9APIC</name>
<dbReference type="GO" id="GO:0006412">
    <property type="term" value="P:translation"/>
    <property type="evidence" value="ECO:0007669"/>
    <property type="project" value="InterPro"/>
</dbReference>
<gene>
    <name evidence="4" type="primary">rpl23</name>
</gene>
<dbReference type="AlphaFoldDB" id="A0A346KN97"/>
<dbReference type="SUPFAM" id="SSF54189">
    <property type="entry name" value="Ribosomal proteins S24e, L23 and L15e"/>
    <property type="match status" value="1"/>
</dbReference>
<dbReference type="EMBL" id="MH304845">
    <property type="protein sequence ID" value="AXP85388.1"/>
    <property type="molecule type" value="Genomic_DNA"/>
</dbReference>
<comment type="similarity">
    <text evidence="1">Belongs to the universal ribosomal protein uL23 family.</text>
</comment>
<organism evidence="4">
    <name type="scientific">Apicomplexa sp. WK-2018_Corallicola</name>
    <dbReference type="NCBI Taxonomy" id="2304055"/>
    <lineage>
        <taxon>Eukaryota</taxon>
        <taxon>Sar</taxon>
        <taxon>Alveolata</taxon>
        <taxon>Apicomplexa</taxon>
    </lineage>
</organism>
<reference evidence="4" key="1">
    <citation type="submission" date="2018-05" db="EMBL/GenBank/DDBJ databases">
        <title>A widespread coral-associated apicomplexan with an unusual plastid.</title>
        <authorList>
            <person name="Kwong W.K."/>
            <person name="Keeling P.J."/>
        </authorList>
    </citation>
    <scope>NUCLEOTIDE SEQUENCE</scope>
</reference>
<evidence type="ECO:0000256" key="3">
    <source>
        <dbReference type="ARBA" id="ARBA00023274"/>
    </source>
</evidence>